<sequence length="272" mass="30485">MMQADNSNVLDDNDEEEKAEHATPLTKRRKQSTPRRFVRARDAPHQKEARVVACKWEGCDFVADLPKLVVEHAEKQHVNECSDYTCRWHNCSIKSERGQRAWLVRHIMQHVGILPFPCPMPRCPASFNSPEALRAHVEGHLKQSKKKEAEELRARILAQFPIQEALPPADVQHWMSEIAVNKNPVSRGTHEGLQQCEIVGRMTADGEQKPLYLILLPSGATAWTRYRHPDLEIGQIIHITPPPSSSSSSSTSAASSSSSSSKGFVHVEHTAT</sequence>
<keyword evidence="3" id="KW-0862">Zinc</keyword>
<evidence type="ECO:0000259" key="5">
    <source>
        <dbReference type="PROSITE" id="PS50157"/>
    </source>
</evidence>
<dbReference type="PANTHER" id="PTHR46541:SF1">
    <property type="entry name" value="ZINC FINGER PROTEIN AEBP2"/>
    <property type="match status" value="1"/>
</dbReference>
<evidence type="ECO:0000313" key="6">
    <source>
        <dbReference type="EMBL" id="EGD80442.1"/>
    </source>
</evidence>
<evidence type="ECO:0000256" key="1">
    <source>
        <dbReference type="ARBA" id="ARBA00022853"/>
    </source>
</evidence>
<keyword evidence="3" id="KW-0479">Metal-binding</keyword>
<dbReference type="Gene3D" id="3.30.160.60">
    <property type="entry name" value="Classic Zinc Finger"/>
    <property type="match status" value="1"/>
</dbReference>
<dbReference type="GO" id="GO:0008270">
    <property type="term" value="F:zinc ion binding"/>
    <property type="evidence" value="ECO:0007669"/>
    <property type="project" value="UniProtKB-KW"/>
</dbReference>
<dbReference type="KEGG" id="sre:PTSG_11087"/>
<comment type="similarity">
    <text evidence="2">Belongs to the AEBP2/jing C2H2-type zinc-finger family.</text>
</comment>
<gene>
    <name evidence="6" type="ORF">PTSG_11087</name>
</gene>
<protein>
    <recommendedName>
        <fullName evidence="5">C2H2-type domain-containing protein</fullName>
    </recommendedName>
</protein>
<evidence type="ECO:0000313" key="7">
    <source>
        <dbReference type="Proteomes" id="UP000007799"/>
    </source>
</evidence>
<dbReference type="GeneID" id="16068533"/>
<keyword evidence="1" id="KW-0156">Chromatin regulator</keyword>
<dbReference type="GO" id="GO:0035098">
    <property type="term" value="C:ESC/E(Z) complex"/>
    <property type="evidence" value="ECO:0007669"/>
    <property type="project" value="TreeGrafter"/>
</dbReference>
<evidence type="ECO:0000256" key="4">
    <source>
        <dbReference type="SAM" id="MobiDB-lite"/>
    </source>
</evidence>
<evidence type="ECO:0000256" key="2">
    <source>
        <dbReference type="ARBA" id="ARBA00037930"/>
    </source>
</evidence>
<dbReference type="PROSITE" id="PS50157">
    <property type="entry name" value="ZINC_FINGER_C2H2_2"/>
    <property type="match status" value="1"/>
</dbReference>
<feature type="compositionally biased region" description="Low complexity" evidence="4">
    <location>
        <begin position="245"/>
        <end position="261"/>
    </location>
</feature>
<dbReference type="GO" id="GO:0006357">
    <property type="term" value="P:regulation of transcription by RNA polymerase II"/>
    <property type="evidence" value="ECO:0007669"/>
    <property type="project" value="TreeGrafter"/>
</dbReference>
<dbReference type="RefSeq" id="XP_004988006.1">
    <property type="nucleotide sequence ID" value="XM_004987949.1"/>
</dbReference>
<keyword evidence="7" id="KW-1185">Reference proteome</keyword>
<keyword evidence="3" id="KW-0863">Zinc-finger</keyword>
<evidence type="ECO:0000256" key="3">
    <source>
        <dbReference type="PROSITE-ProRule" id="PRU00042"/>
    </source>
</evidence>
<dbReference type="GO" id="GO:0006325">
    <property type="term" value="P:chromatin organization"/>
    <property type="evidence" value="ECO:0007669"/>
    <property type="project" value="UniProtKB-KW"/>
</dbReference>
<accession>F2US37</accession>
<feature type="region of interest" description="Disordered" evidence="4">
    <location>
        <begin position="1"/>
        <end position="42"/>
    </location>
</feature>
<feature type="region of interest" description="Disordered" evidence="4">
    <location>
        <begin position="237"/>
        <end position="272"/>
    </location>
</feature>
<feature type="domain" description="C2H2-type" evidence="5">
    <location>
        <begin position="116"/>
        <end position="145"/>
    </location>
</feature>
<dbReference type="SMART" id="SM00355">
    <property type="entry name" value="ZnF_C2H2"/>
    <property type="match status" value="3"/>
</dbReference>
<dbReference type="EMBL" id="GL832993">
    <property type="protein sequence ID" value="EGD80442.1"/>
    <property type="molecule type" value="Genomic_DNA"/>
</dbReference>
<reference evidence="6" key="1">
    <citation type="submission" date="2009-08" db="EMBL/GenBank/DDBJ databases">
        <title>Annotation of Salpingoeca rosetta.</title>
        <authorList>
            <consortium name="The Broad Institute Genome Sequencing Platform"/>
            <person name="Russ C."/>
            <person name="Cuomo C."/>
            <person name="Burger G."/>
            <person name="Gray M.W."/>
            <person name="Holland P.W.H."/>
            <person name="King N."/>
            <person name="Lang F.B.F."/>
            <person name="Roger A.J."/>
            <person name="Ruiz-Trillo I."/>
            <person name="Young S.K."/>
            <person name="Zeng Q."/>
            <person name="Gargeya S."/>
            <person name="Alvarado L."/>
            <person name="Berlin A."/>
            <person name="Chapman S.B."/>
            <person name="Chen Z."/>
            <person name="Freedman E."/>
            <person name="Gellesch M."/>
            <person name="Goldberg J."/>
            <person name="Griggs A."/>
            <person name="Gujja S."/>
            <person name="Heilman E."/>
            <person name="Heiman D."/>
            <person name="Howarth C."/>
            <person name="Mehta T."/>
            <person name="Neiman D."/>
            <person name="Pearson M."/>
            <person name="Roberts A."/>
            <person name="Saif S."/>
            <person name="Shea T."/>
            <person name="Shenoy N."/>
            <person name="Sisk P."/>
            <person name="Stolte C."/>
            <person name="Sykes S."/>
            <person name="White J."/>
            <person name="Yandava C."/>
            <person name="Haas B."/>
            <person name="Nusbaum C."/>
            <person name="Birren B."/>
        </authorList>
    </citation>
    <scope>NUCLEOTIDE SEQUENCE [LARGE SCALE GENOMIC DNA]</scope>
    <source>
        <strain evidence="6">ATCC 50818</strain>
    </source>
</reference>
<organism evidence="7">
    <name type="scientific">Salpingoeca rosetta (strain ATCC 50818 / BSB-021)</name>
    <dbReference type="NCBI Taxonomy" id="946362"/>
    <lineage>
        <taxon>Eukaryota</taxon>
        <taxon>Choanoflagellata</taxon>
        <taxon>Craspedida</taxon>
        <taxon>Salpingoecidae</taxon>
        <taxon>Salpingoeca</taxon>
    </lineage>
</organism>
<dbReference type="AlphaFoldDB" id="F2US37"/>
<feature type="compositionally biased region" description="Polar residues" evidence="4">
    <location>
        <begin position="1"/>
        <end position="10"/>
    </location>
</feature>
<dbReference type="STRING" id="946362.F2US37"/>
<dbReference type="InterPro" id="IPR052130">
    <property type="entry name" value="AEBP2/jing_C2H2-ZnF"/>
</dbReference>
<feature type="compositionally biased region" description="Basic residues" evidence="4">
    <location>
        <begin position="26"/>
        <end position="38"/>
    </location>
</feature>
<name>F2US37_SALR5</name>
<dbReference type="InterPro" id="IPR013087">
    <property type="entry name" value="Znf_C2H2_type"/>
</dbReference>
<dbReference type="Proteomes" id="UP000007799">
    <property type="component" value="Unassembled WGS sequence"/>
</dbReference>
<dbReference type="PROSITE" id="PS00028">
    <property type="entry name" value="ZINC_FINGER_C2H2_1"/>
    <property type="match status" value="1"/>
</dbReference>
<dbReference type="InterPro" id="IPR036236">
    <property type="entry name" value="Znf_C2H2_sf"/>
</dbReference>
<dbReference type="PANTHER" id="PTHR46541">
    <property type="entry name" value="ZINC FINGER PROTEIN AEBP2"/>
    <property type="match status" value="1"/>
</dbReference>
<dbReference type="SUPFAM" id="SSF57667">
    <property type="entry name" value="beta-beta-alpha zinc fingers"/>
    <property type="match status" value="1"/>
</dbReference>
<dbReference type="InParanoid" id="F2US37"/>
<proteinExistence type="inferred from homology"/>